<dbReference type="InterPro" id="IPR004424">
    <property type="entry name" value="IspE"/>
</dbReference>
<comment type="catalytic activity">
    <reaction evidence="10">
        <text>4-CDP-2-C-methyl-D-erythritol + ATP = 4-CDP-2-C-methyl-D-erythritol 2-phosphate + ADP + H(+)</text>
        <dbReference type="Rhea" id="RHEA:18437"/>
        <dbReference type="ChEBI" id="CHEBI:15378"/>
        <dbReference type="ChEBI" id="CHEBI:30616"/>
        <dbReference type="ChEBI" id="CHEBI:57823"/>
        <dbReference type="ChEBI" id="CHEBI:57919"/>
        <dbReference type="ChEBI" id="CHEBI:456216"/>
        <dbReference type="EC" id="2.7.1.148"/>
    </reaction>
</comment>
<evidence type="ECO:0000256" key="7">
    <source>
        <dbReference type="ARBA" id="ARBA00022840"/>
    </source>
</evidence>
<dbReference type="Pfam" id="PF08544">
    <property type="entry name" value="GHMP_kinases_C"/>
    <property type="match status" value="1"/>
</dbReference>
<name>A0A840I6G0_9PROT</name>
<keyword evidence="8 10" id="KW-0414">Isoprene biosynthesis</keyword>
<dbReference type="InterPro" id="IPR036554">
    <property type="entry name" value="GHMP_kinase_C_sf"/>
</dbReference>
<dbReference type="Gene3D" id="3.30.230.10">
    <property type="match status" value="1"/>
</dbReference>
<dbReference type="InterPro" id="IPR006204">
    <property type="entry name" value="GHMP_kinase_N_dom"/>
</dbReference>
<dbReference type="NCBIfam" id="NF011202">
    <property type="entry name" value="PRK14608.1"/>
    <property type="match status" value="1"/>
</dbReference>
<evidence type="ECO:0000256" key="5">
    <source>
        <dbReference type="ARBA" id="ARBA00022741"/>
    </source>
</evidence>
<dbReference type="UniPathway" id="UPA00056">
    <property type="reaction ID" value="UER00094"/>
</dbReference>
<comment type="caution">
    <text evidence="10">Lacks conserved residue(s) required for the propagation of feature annotation.</text>
</comment>
<dbReference type="GO" id="GO:0005524">
    <property type="term" value="F:ATP binding"/>
    <property type="evidence" value="ECO:0007669"/>
    <property type="project" value="UniProtKB-UniRule"/>
</dbReference>
<dbReference type="AlphaFoldDB" id="A0A840I6G0"/>
<feature type="domain" description="GHMP kinase C-terminal" evidence="12">
    <location>
        <begin position="194"/>
        <end position="249"/>
    </location>
</feature>
<evidence type="ECO:0000256" key="9">
    <source>
        <dbReference type="ARBA" id="ARBA00032554"/>
    </source>
</evidence>
<dbReference type="GO" id="GO:0050515">
    <property type="term" value="F:4-(cytidine 5'-diphospho)-2-C-methyl-D-erythritol kinase activity"/>
    <property type="evidence" value="ECO:0007669"/>
    <property type="project" value="UniProtKB-UniRule"/>
</dbReference>
<dbReference type="Proteomes" id="UP000563524">
    <property type="component" value="Unassembled WGS sequence"/>
</dbReference>
<evidence type="ECO:0000256" key="8">
    <source>
        <dbReference type="ARBA" id="ARBA00023229"/>
    </source>
</evidence>
<evidence type="ECO:0000259" key="11">
    <source>
        <dbReference type="Pfam" id="PF00288"/>
    </source>
</evidence>
<evidence type="ECO:0000256" key="6">
    <source>
        <dbReference type="ARBA" id="ARBA00022777"/>
    </source>
</evidence>
<organism evidence="13 14">
    <name type="scientific">Parvularcula dongshanensis</name>
    <dbReference type="NCBI Taxonomy" id="1173995"/>
    <lineage>
        <taxon>Bacteria</taxon>
        <taxon>Pseudomonadati</taxon>
        <taxon>Pseudomonadota</taxon>
        <taxon>Alphaproteobacteria</taxon>
        <taxon>Parvularculales</taxon>
        <taxon>Parvularculaceae</taxon>
        <taxon>Parvularcula</taxon>
    </lineage>
</organism>
<proteinExistence type="inferred from homology"/>
<evidence type="ECO:0000256" key="4">
    <source>
        <dbReference type="ARBA" id="ARBA00022679"/>
    </source>
</evidence>
<evidence type="ECO:0000313" key="14">
    <source>
        <dbReference type="Proteomes" id="UP000563524"/>
    </source>
</evidence>
<dbReference type="HAMAP" id="MF_00061">
    <property type="entry name" value="IspE"/>
    <property type="match status" value="1"/>
</dbReference>
<dbReference type="SUPFAM" id="SSF54211">
    <property type="entry name" value="Ribosomal protein S5 domain 2-like"/>
    <property type="match status" value="1"/>
</dbReference>
<dbReference type="InterPro" id="IPR014721">
    <property type="entry name" value="Ribsml_uS5_D2-typ_fold_subgr"/>
</dbReference>
<keyword evidence="14" id="KW-1185">Reference proteome</keyword>
<feature type="domain" description="GHMP kinase N-terminal" evidence="11">
    <location>
        <begin position="43"/>
        <end position="117"/>
    </location>
</feature>
<dbReference type="PIRSF" id="PIRSF010376">
    <property type="entry name" value="IspE"/>
    <property type="match status" value="1"/>
</dbReference>
<dbReference type="InterPro" id="IPR020568">
    <property type="entry name" value="Ribosomal_Su5_D2-typ_SF"/>
</dbReference>
<comment type="function">
    <text evidence="10">Catalyzes the phosphorylation of the position 2 hydroxy group of 4-diphosphocytidyl-2C-methyl-D-erythritol.</text>
</comment>
<dbReference type="Pfam" id="PF00288">
    <property type="entry name" value="GHMP_kinases_N"/>
    <property type="match status" value="1"/>
</dbReference>
<comment type="pathway">
    <text evidence="10">Isoprenoid biosynthesis; isopentenyl diphosphate biosynthesis via DXP pathway; isopentenyl diphosphate from 1-deoxy-D-xylulose 5-phosphate: step 3/6.</text>
</comment>
<sequence length="270" mass="27361">MSSLCVFPAIGDEVALGPASDDFALEVTGPFADDLKDVPSEENLVLRAARLLAGEVSVPPCRFRLAKRVPAASGLGGGTADAAAALCLLNEASEAPLPRSELIALSRELGADGPVCTAAALRGGGILLAEGDGDRVSPLGSAPPLFTVVSNPLVPVPTGAVFKRFDAAMPAAGLRQRLPGMGAAALVAAAARGRNDLRLPARTIAPIIGRVERDLSRAPGSLFARMSGSGASVFALFASPLDAARCARAERARGRWAEAAPLLRGIAGGA</sequence>
<keyword evidence="5 10" id="KW-0547">Nucleotide-binding</keyword>
<feature type="active site" evidence="10">
    <location>
        <position position="112"/>
    </location>
</feature>
<comment type="caution">
    <text evidence="13">The sequence shown here is derived from an EMBL/GenBank/DDBJ whole genome shotgun (WGS) entry which is preliminary data.</text>
</comment>
<keyword evidence="7 10" id="KW-0067">ATP-binding</keyword>
<accession>A0A840I6G0</accession>
<dbReference type="PANTHER" id="PTHR43527:SF2">
    <property type="entry name" value="4-DIPHOSPHOCYTIDYL-2-C-METHYL-D-ERYTHRITOL KINASE, CHLOROPLASTIC"/>
    <property type="match status" value="1"/>
</dbReference>
<dbReference type="InterPro" id="IPR013750">
    <property type="entry name" value="GHMP_kinase_C_dom"/>
</dbReference>
<dbReference type="PANTHER" id="PTHR43527">
    <property type="entry name" value="4-DIPHOSPHOCYTIDYL-2-C-METHYL-D-ERYTHRITOL KINASE, CHLOROPLASTIC"/>
    <property type="match status" value="1"/>
</dbReference>
<dbReference type="SUPFAM" id="SSF55060">
    <property type="entry name" value="GHMP Kinase, C-terminal domain"/>
    <property type="match status" value="1"/>
</dbReference>
<keyword evidence="6 10" id="KW-0418">Kinase</keyword>
<comment type="similarity">
    <text evidence="1 10">Belongs to the GHMP kinase family. IspE subfamily.</text>
</comment>
<evidence type="ECO:0000256" key="10">
    <source>
        <dbReference type="HAMAP-Rule" id="MF_00061"/>
    </source>
</evidence>
<evidence type="ECO:0000256" key="1">
    <source>
        <dbReference type="ARBA" id="ARBA00009684"/>
    </source>
</evidence>
<dbReference type="GO" id="GO:0016114">
    <property type="term" value="P:terpenoid biosynthetic process"/>
    <property type="evidence" value="ECO:0007669"/>
    <property type="project" value="InterPro"/>
</dbReference>
<evidence type="ECO:0000256" key="2">
    <source>
        <dbReference type="ARBA" id="ARBA00012052"/>
    </source>
</evidence>
<evidence type="ECO:0000259" key="12">
    <source>
        <dbReference type="Pfam" id="PF08544"/>
    </source>
</evidence>
<keyword evidence="4 10" id="KW-0808">Transferase</keyword>
<dbReference type="EMBL" id="JACHOB010000006">
    <property type="protein sequence ID" value="MBB4660032.1"/>
    <property type="molecule type" value="Genomic_DNA"/>
</dbReference>
<dbReference type="EC" id="2.7.1.148" evidence="2 10"/>
<gene>
    <name evidence="10" type="primary">ispE</name>
    <name evidence="13" type="ORF">GGQ59_002576</name>
</gene>
<evidence type="ECO:0000256" key="3">
    <source>
        <dbReference type="ARBA" id="ARBA00017473"/>
    </source>
</evidence>
<dbReference type="GO" id="GO:0019288">
    <property type="term" value="P:isopentenyl diphosphate biosynthetic process, methylerythritol 4-phosphate pathway"/>
    <property type="evidence" value="ECO:0007669"/>
    <property type="project" value="UniProtKB-UniRule"/>
</dbReference>
<evidence type="ECO:0000313" key="13">
    <source>
        <dbReference type="EMBL" id="MBB4660032.1"/>
    </source>
</evidence>
<dbReference type="Gene3D" id="3.30.70.890">
    <property type="entry name" value="GHMP kinase, C-terminal domain"/>
    <property type="match status" value="1"/>
</dbReference>
<reference evidence="13 14" key="1">
    <citation type="submission" date="2020-08" db="EMBL/GenBank/DDBJ databases">
        <title>Genomic Encyclopedia of Type Strains, Phase IV (KMG-IV): sequencing the most valuable type-strain genomes for metagenomic binning, comparative biology and taxonomic classification.</title>
        <authorList>
            <person name="Goeker M."/>
        </authorList>
    </citation>
    <scope>NUCLEOTIDE SEQUENCE [LARGE SCALE GENOMIC DNA]</scope>
    <source>
        <strain evidence="13 14">DSM 102850</strain>
    </source>
</reference>
<protein>
    <recommendedName>
        <fullName evidence="3 10">4-diphosphocytidyl-2-C-methyl-D-erythritol kinase</fullName>
        <shortName evidence="10">CMK</shortName>
        <ecNumber evidence="2 10">2.7.1.148</ecNumber>
    </recommendedName>
    <alternativeName>
        <fullName evidence="9 10">4-(cytidine-5'-diphospho)-2-C-methyl-D-erythritol kinase</fullName>
    </alternativeName>
</protein>